<keyword evidence="5" id="KW-0812">Transmembrane</keyword>
<organism evidence="7 8">
    <name type="scientific">Eublepharis macularius</name>
    <name type="common">Leopard gecko</name>
    <name type="synonym">Cyrtodactylus macularius</name>
    <dbReference type="NCBI Taxonomy" id="481883"/>
    <lineage>
        <taxon>Eukaryota</taxon>
        <taxon>Metazoa</taxon>
        <taxon>Chordata</taxon>
        <taxon>Craniata</taxon>
        <taxon>Vertebrata</taxon>
        <taxon>Euteleostomi</taxon>
        <taxon>Lepidosauria</taxon>
        <taxon>Squamata</taxon>
        <taxon>Bifurcata</taxon>
        <taxon>Gekkota</taxon>
        <taxon>Eublepharidae</taxon>
        <taxon>Eublepharinae</taxon>
        <taxon>Eublepharis</taxon>
    </lineage>
</organism>
<gene>
    <name evidence="8" type="primary">LOC129344700</name>
</gene>
<name>A0AA97KI78_EUBMA</name>
<dbReference type="GO" id="GO:0016020">
    <property type="term" value="C:membrane"/>
    <property type="evidence" value="ECO:0007669"/>
    <property type="project" value="InterPro"/>
</dbReference>
<feature type="domain" description="Alpha/beta hydrolase fold-3" evidence="6">
    <location>
        <begin position="323"/>
        <end position="383"/>
    </location>
</feature>
<dbReference type="RefSeq" id="XP_054857513.1">
    <property type="nucleotide sequence ID" value="XM_055001538.1"/>
</dbReference>
<evidence type="ECO:0000256" key="2">
    <source>
        <dbReference type="ARBA" id="ARBA00022801"/>
    </source>
</evidence>
<keyword evidence="7" id="KW-1185">Reference proteome</keyword>
<evidence type="ECO:0000259" key="6">
    <source>
        <dbReference type="Pfam" id="PF07859"/>
    </source>
</evidence>
<feature type="domain" description="Alpha/beta hydrolase fold-3" evidence="6">
    <location>
        <begin position="118"/>
        <end position="265"/>
    </location>
</feature>
<dbReference type="InterPro" id="IPR017157">
    <property type="entry name" value="Arylacetamide_deacetylase"/>
</dbReference>
<dbReference type="InterPro" id="IPR033140">
    <property type="entry name" value="Lipase_GDXG_put_SER_AS"/>
</dbReference>
<dbReference type="InterPro" id="IPR013094">
    <property type="entry name" value="AB_hydrolase_3"/>
</dbReference>
<dbReference type="SUPFAM" id="SSF53474">
    <property type="entry name" value="alpha/beta-Hydrolases"/>
    <property type="match status" value="1"/>
</dbReference>
<dbReference type="PANTHER" id="PTHR48081">
    <property type="entry name" value="AB HYDROLASE SUPERFAMILY PROTEIN C4A8.06C"/>
    <property type="match status" value="1"/>
</dbReference>
<sequence length="410" mass="45773">MGFLYALLLLVVAAFIGAVILVVVGSIYFDATNSEIPPGVEQPAKLRIIHAFLIGSAVVGRILENLHICSQLQFIRYLRSGPKLGKDTKLFIKDTKFKHVPVRIYQPKAPSAGRRKGVVFFHGGGWMFGSIRSYDKMCRYISKESEAVVVSVEYRLAPEYKYPAQLNDCLAATTHFLQNANDYGVDETHIIVAGDSAGGSLAAGVCQTLVGRRGLAKVYAQILIYPGLQAIDFNLPSYQQNQAVPVLYREKAAFYFLHYLNGEASLLEEVLQGSHVPVDQKLHYRKWLSADNIPKEFKARGYKPSVPVSCAEEVYGEVKCVCGPEISPLLAEDTVVRQLPQTYILTCEYDVLRDDGLLYKKRLEDNGVPVTWYHVINGFHGIINFFDKGWLTFPSGKKGLDNIVRFIQSL</sequence>
<feature type="transmembrane region" description="Helical" evidence="5">
    <location>
        <begin position="7"/>
        <end position="29"/>
    </location>
</feature>
<dbReference type="GO" id="GO:0052689">
    <property type="term" value="F:carboxylic ester hydrolase activity"/>
    <property type="evidence" value="ECO:0007669"/>
    <property type="project" value="InterPro"/>
</dbReference>
<evidence type="ECO:0000256" key="1">
    <source>
        <dbReference type="ARBA" id="ARBA00010515"/>
    </source>
</evidence>
<dbReference type="AlphaFoldDB" id="A0AA97KI78"/>
<dbReference type="InterPro" id="IPR029058">
    <property type="entry name" value="AB_hydrolase_fold"/>
</dbReference>
<dbReference type="PROSITE" id="PS01174">
    <property type="entry name" value="LIPASE_GDXG_SER"/>
    <property type="match status" value="1"/>
</dbReference>
<evidence type="ECO:0000313" key="7">
    <source>
        <dbReference type="Proteomes" id="UP001190640"/>
    </source>
</evidence>
<dbReference type="Proteomes" id="UP001190640">
    <property type="component" value="Chromosome 17"/>
</dbReference>
<dbReference type="KEGG" id="emc:129344700"/>
<evidence type="ECO:0000256" key="3">
    <source>
        <dbReference type="PIRSR" id="PIRSR037251-1"/>
    </source>
</evidence>
<comment type="similarity">
    <text evidence="1">Belongs to the 'GDXG' lipolytic enzyme family.</text>
</comment>
<feature type="active site" evidence="3">
    <location>
        <position position="350"/>
    </location>
</feature>
<dbReference type="PIRSF" id="PIRSF037251">
    <property type="entry name" value="Arylacetamide_deacetylase"/>
    <property type="match status" value="1"/>
</dbReference>
<dbReference type="InterPro" id="IPR050300">
    <property type="entry name" value="GDXG_lipolytic_enzyme"/>
</dbReference>
<dbReference type="Pfam" id="PF07859">
    <property type="entry name" value="Abhydrolase_3"/>
    <property type="match status" value="2"/>
</dbReference>
<keyword evidence="5" id="KW-1133">Transmembrane helix</keyword>
<evidence type="ECO:0000256" key="4">
    <source>
        <dbReference type="PROSITE-ProRule" id="PRU10038"/>
    </source>
</evidence>
<protein>
    <submittedName>
        <fullName evidence="8">Arylacetamide deacetylase-like 4</fullName>
    </submittedName>
</protein>
<dbReference type="Gene3D" id="3.40.50.1820">
    <property type="entry name" value="alpha/beta hydrolase"/>
    <property type="match status" value="1"/>
</dbReference>
<evidence type="ECO:0000256" key="5">
    <source>
        <dbReference type="SAM" id="Phobius"/>
    </source>
</evidence>
<dbReference type="PANTHER" id="PTHR48081:SF32">
    <property type="entry name" value="ALPHA_BETA HYDROLASE FOLD-3 DOMAIN-CONTAINING PROTEIN"/>
    <property type="match status" value="1"/>
</dbReference>
<reference evidence="8" key="1">
    <citation type="submission" date="2025-08" db="UniProtKB">
        <authorList>
            <consortium name="RefSeq"/>
        </authorList>
    </citation>
    <scope>IDENTIFICATION</scope>
    <source>
        <tissue evidence="8">Blood</tissue>
    </source>
</reference>
<accession>A0AA97KI78</accession>
<feature type="active site" evidence="3">
    <location>
        <position position="380"/>
    </location>
</feature>
<keyword evidence="5" id="KW-0472">Membrane</keyword>
<keyword evidence="2" id="KW-0378">Hydrolase</keyword>
<proteinExistence type="inferred from homology"/>
<feature type="active site" evidence="3 4">
    <location>
        <position position="196"/>
    </location>
</feature>
<evidence type="ECO:0000313" key="8">
    <source>
        <dbReference type="RefSeq" id="XP_054857513.1"/>
    </source>
</evidence>
<dbReference type="GeneID" id="129344700"/>